<evidence type="ECO:0000313" key="1">
    <source>
        <dbReference type="EMBL" id="KXJ95268.1"/>
    </source>
</evidence>
<evidence type="ECO:0000313" key="2">
    <source>
        <dbReference type="Proteomes" id="UP000070501"/>
    </source>
</evidence>
<gene>
    <name evidence="1" type="ORF">Micbo1qcDRAFT_157130</name>
</gene>
<feature type="non-terminal residue" evidence="1">
    <location>
        <position position="117"/>
    </location>
</feature>
<organism evidence="1 2">
    <name type="scientific">Microdochium bolleyi</name>
    <dbReference type="NCBI Taxonomy" id="196109"/>
    <lineage>
        <taxon>Eukaryota</taxon>
        <taxon>Fungi</taxon>
        <taxon>Dikarya</taxon>
        <taxon>Ascomycota</taxon>
        <taxon>Pezizomycotina</taxon>
        <taxon>Sordariomycetes</taxon>
        <taxon>Xylariomycetidae</taxon>
        <taxon>Xylariales</taxon>
        <taxon>Microdochiaceae</taxon>
        <taxon>Microdochium</taxon>
    </lineage>
</organism>
<dbReference type="InParanoid" id="A0A136JDU3"/>
<dbReference type="EMBL" id="KQ964246">
    <property type="protein sequence ID" value="KXJ95268.1"/>
    <property type="molecule type" value="Genomic_DNA"/>
</dbReference>
<proteinExistence type="predicted"/>
<keyword evidence="2" id="KW-1185">Reference proteome</keyword>
<reference evidence="2" key="1">
    <citation type="submission" date="2016-02" db="EMBL/GenBank/DDBJ databases">
        <title>Draft genome sequence of Microdochium bolleyi, a fungal endophyte of beachgrass.</title>
        <authorList>
            <consortium name="DOE Joint Genome Institute"/>
            <person name="David A.S."/>
            <person name="May G."/>
            <person name="Haridas S."/>
            <person name="Lim J."/>
            <person name="Wang M."/>
            <person name="Labutti K."/>
            <person name="Lipzen A."/>
            <person name="Barry K."/>
            <person name="Grigoriev I.V."/>
        </authorList>
    </citation>
    <scope>NUCLEOTIDE SEQUENCE [LARGE SCALE GENOMIC DNA]</scope>
    <source>
        <strain evidence="2">J235TASD1</strain>
    </source>
</reference>
<accession>A0A136JDU3</accession>
<sequence>MFPPSVRYSSSWHRSLGLHIVAQLVCRATVKSRDRRQHLLCEVDAPRVLPCLLLRMRLGGEDKVGSALHRRARVAEFPRHEVVRKHWVVVTAAAEEHEDVTSVVGSANAHLSHRCVV</sequence>
<protein>
    <submittedName>
        <fullName evidence="1">Uncharacterized protein</fullName>
    </submittedName>
</protein>
<dbReference type="AlphaFoldDB" id="A0A136JDU3"/>
<dbReference type="Proteomes" id="UP000070501">
    <property type="component" value="Unassembled WGS sequence"/>
</dbReference>
<name>A0A136JDU3_9PEZI</name>